<organism evidence="1">
    <name type="scientific">hydrothermal vent metagenome</name>
    <dbReference type="NCBI Taxonomy" id="652676"/>
    <lineage>
        <taxon>unclassified sequences</taxon>
        <taxon>metagenomes</taxon>
        <taxon>ecological metagenomes</taxon>
    </lineage>
</organism>
<sequence>MKYQKRILYSLVILLTAFISACGGGGGSTPAPAAPVTPAPSNPELYIGYYTESPIADTNNPTPGVLYMYLPDTDTSFSGEFFFSYVGCLGSFDAGLLSGSKTGNAFSGTWSGDIDNNLSTGTFTSTASSSTSYTGTWTRDGGSEDFIFVGPCAYTIAGNGDFTIFKVANGTFSMGVNLDSPFSPVFSFNLSASASAVKLNVFDKVCLTNGGGVSSCAMWEYASFDTGSGLPTSVTYGVGSTISPQALVSGNTYLVTVFSYDGSGDVLDFANSEFLIP</sequence>
<evidence type="ECO:0000313" key="1">
    <source>
        <dbReference type="EMBL" id="VAW95013.1"/>
    </source>
</evidence>
<protein>
    <submittedName>
        <fullName evidence="1">Uncharacterized protein</fullName>
    </submittedName>
</protein>
<dbReference type="AlphaFoldDB" id="A0A3B1A4G8"/>
<reference evidence="1" key="1">
    <citation type="submission" date="2018-06" db="EMBL/GenBank/DDBJ databases">
        <authorList>
            <person name="Zhirakovskaya E."/>
        </authorList>
    </citation>
    <scope>NUCLEOTIDE SEQUENCE</scope>
</reference>
<dbReference type="EMBL" id="UOFT01000041">
    <property type="protein sequence ID" value="VAW95013.1"/>
    <property type="molecule type" value="Genomic_DNA"/>
</dbReference>
<proteinExistence type="predicted"/>
<gene>
    <name evidence="1" type="ORF">MNBD_GAMMA23-1900</name>
</gene>
<accession>A0A3B1A4G8</accession>
<dbReference type="PROSITE" id="PS51257">
    <property type="entry name" value="PROKAR_LIPOPROTEIN"/>
    <property type="match status" value="1"/>
</dbReference>
<name>A0A3B1A4G8_9ZZZZ</name>